<keyword evidence="2" id="KW-0732">Signal</keyword>
<feature type="chain" id="PRO_5045078571" evidence="2">
    <location>
        <begin position="28"/>
        <end position="197"/>
    </location>
</feature>
<name>A0ABN9SZE7_9DINO</name>
<feature type="compositionally biased region" description="Low complexity" evidence="1">
    <location>
        <begin position="75"/>
        <end position="85"/>
    </location>
</feature>
<dbReference type="Proteomes" id="UP001189429">
    <property type="component" value="Unassembled WGS sequence"/>
</dbReference>
<dbReference type="EMBL" id="CAUYUJ010014182">
    <property type="protein sequence ID" value="CAK0837873.1"/>
    <property type="molecule type" value="Genomic_DNA"/>
</dbReference>
<sequence>MSQGADRPPRRHGRALGVAAAVALSAAALLPGAAPGRRAAAGIGLDAAAAGPGARLDRPSPVGSRGAPRAKDGPGAELGAEAPGSGEAGRPGGLTASEEARLRWLEARLAKVKAREKAIAAREGALQQVWRKAADCVGKRRPGLGSSVPAYPWDVGHEARAGGPRFPWEAVYGTQGQFLERLLLAPEEARRLRRAAG</sequence>
<reference evidence="3" key="1">
    <citation type="submission" date="2023-10" db="EMBL/GenBank/DDBJ databases">
        <authorList>
            <person name="Chen Y."/>
            <person name="Shah S."/>
            <person name="Dougan E. K."/>
            <person name="Thang M."/>
            <person name="Chan C."/>
        </authorList>
    </citation>
    <scope>NUCLEOTIDE SEQUENCE [LARGE SCALE GENOMIC DNA]</scope>
</reference>
<evidence type="ECO:0000256" key="1">
    <source>
        <dbReference type="SAM" id="MobiDB-lite"/>
    </source>
</evidence>
<gene>
    <name evidence="3" type="ORF">PCOR1329_LOCUS33956</name>
</gene>
<keyword evidence="4" id="KW-1185">Reference proteome</keyword>
<organism evidence="3 4">
    <name type="scientific">Prorocentrum cordatum</name>
    <dbReference type="NCBI Taxonomy" id="2364126"/>
    <lineage>
        <taxon>Eukaryota</taxon>
        <taxon>Sar</taxon>
        <taxon>Alveolata</taxon>
        <taxon>Dinophyceae</taxon>
        <taxon>Prorocentrales</taxon>
        <taxon>Prorocentraceae</taxon>
        <taxon>Prorocentrum</taxon>
    </lineage>
</organism>
<protein>
    <submittedName>
        <fullName evidence="3">Uncharacterized protein</fullName>
    </submittedName>
</protein>
<evidence type="ECO:0000313" key="3">
    <source>
        <dbReference type="EMBL" id="CAK0837873.1"/>
    </source>
</evidence>
<accession>A0ABN9SZE7</accession>
<feature type="signal peptide" evidence="2">
    <location>
        <begin position="1"/>
        <end position="27"/>
    </location>
</feature>
<evidence type="ECO:0000313" key="4">
    <source>
        <dbReference type="Proteomes" id="UP001189429"/>
    </source>
</evidence>
<evidence type="ECO:0000256" key="2">
    <source>
        <dbReference type="SAM" id="SignalP"/>
    </source>
</evidence>
<comment type="caution">
    <text evidence="3">The sequence shown here is derived from an EMBL/GenBank/DDBJ whole genome shotgun (WGS) entry which is preliminary data.</text>
</comment>
<proteinExistence type="predicted"/>
<feature type="region of interest" description="Disordered" evidence="1">
    <location>
        <begin position="48"/>
        <end position="97"/>
    </location>
</feature>